<dbReference type="SUPFAM" id="SSF48452">
    <property type="entry name" value="TPR-like"/>
    <property type="match status" value="2"/>
</dbReference>
<gene>
    <name evidence="10" type="ORF">QYS49_39170</name>
</gene>
<feature type="coiled-coil region" evidence="7">
    <location>
        <begin position="364"/>
        <end position="394"/>
    </location>
</feature>
<keyword evidence="3" id="KW-0597">Phosphoprotein</keyword>
<keyword evidence="8" id="KW-0472">Membrane</keyword>
<dbReference type="InterPro" id="IPR004358">
    <property type="entry name" value="Sig_transdc_His_kin-like_C"/>
</dbReference>
<sequence>MFLFLTSILGQNQNVADSLKGVLTNYRQKDTIRLELLRQISTNERNPNKALEYAEKLIQLSESLQSSLYLYRGHLQKGQALREKGNYKEAINSLFKAVKAAEKANYQAGIGGSYVALAAVYAVNEDYKNSSHYYSRAIKILRQEQDSITLATALLNAGDGFVNTGKLDSALLYFEESGKIFQEVEYLIGTAYNLGNMGMVHALKGEHRIAKNKMDLATVILRDMGDFYPIAIYDLYIADIYKENNDLERAIEYAQHSLKVSKEHSLKEQIRDANLKLSELYDARNNYQKAYFHQSQYLAYRDSINSEEKIREIADMRTEYEVNQRETEIQLLKTEQKNQYIISASMAIIILLLGILTILYYRNSRSRQKLNSKLQEQKEEIEAQRDQLESINETREKFLSIIAHDLMGPVNSFKGLSAIMKLSIEKEDKKDLLDIHQVLNKTINNMSNLLTNLLDWSVTQQGSIPYYPEKLYVHPLTSELIDLFFNTAENKKIKLKSEVTPDLAIWADENSVKTILRNLVSNALKFTEDGGSIELSAEKKDGFIAIRVKDTGMGMSQEKIDMLLAEDHFERSQGTKGEKGIGLGLQLVKEFTQMNKGKLEIESKIYKGTTFTVYLPDYNQIQ</sequence>
<dbReference type="Gene3D" id="1.25.40.10">
    <property type="entry name" value="Tetratricopeptide repeat domain"/>
    <property type="match status" value="1"/>
</dbReference>
<reference evidence="10 11" key="1">
    <citation type="submission" date="2023-08" db="EMBL/GenBank/DDBJ databases">
        <title>Comparative genomics and taxonomic characterization of three novel marine species of genus Marivirga.</title>
        <authorList>
            <person name="Muhammad N."/>
            <person name="Kim S.-G."/>
        </authorList>
    </citation>
    <scope>NUCLEOTIDE SEQUENCE [LARGE SCALE GENOMIC DNA]</scope>
    <source>
        <strain evidence="10 11">BDSF4-3</strain>
    </source>
</reference>
<dbReference type="KEGG" id="msaa:QYS49_39170"/>
<evidence type="ECO:0000256" key="5">
    <source>
        <dbReference type="ARBA" id="ARBA00022777"/>
    </source>
</evidence>
<dbReference type="InterPro" id="IPR050736">
    <property type="entry name" value="Sensor_HK_Regulatory"/>
</dbReference>
<dbReference type="PRINTS" id="PR00344">
    <property type="entry name" value="BCTRLSENSOR"/>
</dbReference>
<dbReference type="EMBL" id="CP129971">
    <property type="protein sequence ID" value="WMN11656.1"/>
    <property type="molecule type" value="Genomic_DNA"/>
</dbReference>
<evidence type="ECO:0000313" key="11">
    <source>
        <dbReference type="Proteomes" id="UP001230496"/>
    </source>
</evidence>
<keyword evidence="8" id="KW-0812">Transmembrane</keyword>
<dbReference type="InterPro" id="IPR003594">
    <property type="entry name" value="HATPase_dom"/>
</dbReference>
<dbReference type="CDD" id="cd00082">
    <property type="entry name" value="HisKA"/>
    <property type="match status" value="1"/>
</dbReference>
<dbReference type="Pfam" id="PF13181">
    <property type="entry name" value="TPR_8"/>
    <property type="match status" value="2"/>
</dbReference>
<dbReference type="PANTHER" id="PTHR43711">
    <property type="entry name" value="TWO-COMPONENT HISTIDINE KINASE"/>
    <property type="match status" value="1"/>
</dbReference>
<dbReference type="Gene3D" id="1.10.287.130">
    <property type="match status" value="1"/>
</dbReference>
<evidence type="ECO:0000256" key="1">
    <source>
        <dbReference type="ARBA" id="ARBA00000085"/>
    </source>
</evidence>
<evidence type="ECO:0000256" key="7">
    <source>
        <dbReference type="SAM" id="Coils"/>
    </source>
</evidence>
<dbReference type="Gene3D" id="3.30.565.10">
    <property type="entry name" value="Histidine kinase-like ATPase, C-terminal domain"/>
    <property type="match status" value="1"/>
</dbReference>
<keyword evidence="4" id="KW-0808">Transferase</keyword>
<dbReference type="AlphaFoldDB" id="A0AA51RAZ0"/>
<evidence type="ECO:0000256" key="2">
    <source>
        <dbReference type="ARBA" id="ARBA00012438"/>
    </source>
</evidence>
<protein>
    <recommendedName>
        <fullName evidence="2">histidine kinase</fullName>
        <ecNumber evidence="2">2.7.13.3</ecNumber>
    </recommendedName>
</protein>
<evidence type="ECO:0000256" key="4">
    <source>
        <dbReference type="ARBA" id="ARBA00022679"/>
    </source>
</evidence>
<dbReference type="InterPro" id="IPR036097">
    <property type="entry name" value="HisK_dim/P_sf"/>
</dbReference>
<dbReference type="Pfam" id="PF02518">
    <property type="entry name" value="HATPase_c"/>
    <property type="match status" value="1"/>
</dbReference>
<evidence type="ECO:0000313" key="10">
    <source>
        <dbReference type="EMBL" id="WMN11656.1"/>
    </source>
</evidence>
<dbReference type="EC" id="2.7.13.3" evidence="2"/>
<dbReference type="GO" id="GO:0000155">
    <property type="term" value="F:phosphorelay sensor kinase activity"/>
    <property type="evidence" value="ECO:0007669"/>
    <property type="project" value="InterPro"/>
</dbReference>
<evidence type="ECO:0000259" key="9">
    <source>
        <dbReference type="PROSITE" id="PS50109"/>
    </source>
</evidence>
<evidence type="ECO:0000256" key="3">
    <source>
        <dbReference type="ARBA" id="ARBA00022553"/>
    </source>
</evidence>
<dbReference type="PANTHER" id="PTHR43711:SF31">
    <property type="entry name" value="HISTIDINE KINASE"/>
    <property type="match status" value="1"/>
</dbReference>
<dbReference type="InterPro" id="IPR011990">
    <property type="entry name" value="TPR-like_helical_dom_sf"/>
</dbReference>
<dbReference type="SUPFAM" id="SSF55874">
    <property type="entry name" value="ATPase domain of HSP90 chaperone/DNA topoisomerase II/histidine kinase"/>
    <property type="match status" value="1"/>
</dbReference>
<comment type="catalytic activity">
    <reaction evidence="1">
        <text>ATP + protein L-histidine = ADP + protein N-phospho-L-histidine.</text>
        <dbReference type="EC" id="2.7.13.3"/>
    </reaction>
</comment>
<dbReference type="SMART" id="SM00028">
    <property type="entry name" value="TPR"/>
    <property type="match status" value="4"/>
</dbReference>
<feature type="transmembrane region" description="Helical" evidence="8">
    <location>
        <begin position="340"/>
        <end position="361"/>
    </location>
</feature>
<feature type="domain" description="Histidine kinase" evidence="9">
    <location>
        <begin position="401"/>
        <end position="619"/>
    </location>
</feature>
<evidence type="ECO:0000256" key="8">
    <source>
        <dbReference type="SAM" id="Phobius"/>
    </source>
</evidence>
<evidence type="ECO:0000256" key="6">
    <source>
        <dbReference type="ARBA" id="ARBA00023012"/>
    </source>
</evidence>
<keyword evidence="7" id="KW-0175">Coiled coil</keyword>
<dbReference type="SUPFAM" id="SSF47384">
    <property type="entry name" value="Homodimeric domain of signal transducing histidine kinase"/>
    <property type="match status" value="1"/>
</dbReference>
<organism evidence="10 11">
    <name type="scientific">Marivirga salinarum</name>
    <dbReference type="NCBI Taxonomy" id="3059078"/>
    <lineage>
        <taxon>Bacteria</taxon>
        <taxon>Pseudomonadati</taxon>
        <taxon>Bacteroidota</taxon>
        <taxon>Cytophagia</taxon>
        <taxon>Cytophagales</taxon>
        <taxon>Marivirgaceae</taxon>
        <taxon>Marivirga</taxon>
    </lineage>
</organism>
<dbReference type="Proteomes" id="UP001230496">
    <property type="component" value="Chromosome"/>
</dbReference>
<dbReference type="RefSeq" id="WP_308349211.1">
    <property type="nucleotide sequence ID" value="NZ_CP129971.1"/>
</dbReference>
<keyword evidence="5 10" id="KW-0418">Kinase</keyword>
<keyword evidence="8" id="KW-1133">Transmembrane helix</keyword>
<dbReference type="SMART" id="SM00387">
    <property type="entry name" value="HATPase_c"/>
    <property type="match status" value="1"/>
</dbReference>
<keyword evidence="11" id="KW-1185">Reference proteome</keyword>
<keyword evidence="6" id="KW-0902">Two-component regulatory system</keyword>
<dbReference type="InterPro" id="IPR019734">
    <property type="entry name" value="TPR_rpt"/>
</dbReference>
<accession>A0AA51RAZ0</accession>
<dbReference type="InterPro" id="IPR003661">
    <property type="entry name" value="HisK_dim/P_dom"/>
</dbReference>
<dbReference type="InterPro" id="IPR036890">
    <property type="entry name" value="HATPase_C_sf"/>
</dbReference>
<proteinExistence type="predicted"/>
<dbReference type="InterPro" id="IPR005467">
    <property type="entry name" value="His_kinase_dom"/>
</dbReference>
<name>A0AA51RAZ0_9BACT</name>
<dbReference type="PROSITE" id="PS50109">
    <property type="entry name" value="HIS_KIN"/>
    <property type="match status" value="1"/>
</dbReference>